<dbReference type="Pfam" id="PF00646">
    <property type="entry name" value="F-box"/>
    <property type="match status" value="1"/>
</dbReference>
<organism evidence="2 3">
    <name type="scientific">Lolium multiflorum</name>
    <name type="common">Italian ryegrass</name>
    <name type="synonym">Lolium perenne subsp. multiflorum</name>
    <dbReference type="NCBI Taxonomy" id="4521"/>
    <lineage>
        <taxon>Eukaryota</taxon>
        <taxon>Viridiplantae</taxon>
        <taxon>Streptophyta</taxon>
        <taxon>Embryophyta</taxon>
        <taxon>Tracheophyta</taxon>
        <taxon>Spermatophyta</taxon>
        <taxon>Magnoliopsida</taxon>
        <taxon>Liliopsida</taxon>
        <taxon>Poales</taxon>
        <taxon>Poaceae</taxon>
        <taxon>BOP clade</taxon>
        <taxon>Pooideae</taxon>
        <taxon>Poodae</taxon>
        <taxon>Poeae</taxon>
        <taxon>Poeae Chloroplast Group 2 (Poeae type)</taxon>
        <taxon>Loliodinae</taxon>
        <taxon>Loliinae</taxon>
        <taxon>Lolium</taxon>
    </lineage>
</organism>
<name>A0AAD8WFX1_LOLMU</name>
<proteinExistence type="predicted"/>
<comment type="caution">
    <text evidence="2">The sequence shown here is derived from an EMBL/GenBank/DDBJ whole genome shotgun (WGS) entry which is preliminary data.</text>
</comment>
<sequence>MSPPQFDHGSPPVLVDDAMREIFLCIPPDDPATLARASAVCTAWRGIISDADFGREYRAFHGAPPMLGFLHNTWETLASHFTSTTASFRSPVCHDRHDWHTLDSRHGLVLFSTHHGSGEIGDFAVCDLVSHDRWSVPAPRRRLVGCRGYSSAMPSVWGLGLMESCRLTRDIG</sequence>
<dbReference type="InterPro" id="IPR001810">
    <property type="entry name" value="F-box_dom"/>
</dbReference>
<evidence type="ECO:0000313" key="2">
    <source>
        <dbReference type="EMBL" id="KAK1652682.1"/>
    </source>
</evidence>
<dbReference type="Proteomes" id="UP001231189">
    <property type="component" value="Unassembled WGS sequence"/>
</dbReference>
<dbReference type="AlphaFoldDB" id="A0AAD8WFX1"/>
<dbReference type="InterPro" id="IPR036047">
    <property type="entry name" value="F-box-like_dom_sf"/>
</dbReference>
<dbReference type="PANTHER" id="PTHR32133:SF343">
    <property type="entry name" value="F-BOX DOMAIN-CONTAINING PROTEIN"/>
    <property type="match status" value="1"/>
</dbReference>
<feature type="domain" description="F-box" evidence="1">
    <location>
        <begin position="14"/>
        <end position="54"/>
    </location>
</feature>
<evidence type="ECO:0000259" key="1">
    <source>
        <dbReference type="Pfam" id="PF00646"/>
    </source>
</evidence>
<protein>
    <recommendedName>
        <fullName evidence="1">F-box domain-containing protein</fullName>
    </recommendedName>
</protein>
<accession>A0AAD8WFX1</accession>
<dbReference type="EMBL" id="JAUUTY010000004">
    <property type="protein sequence ID" value="KAK1652682.1"/>
    <property type="molecule type" value="Genomic_DNA"/>
</dbReference>
<dbReference type="PANTHER" id="PTHR32133">
    <property type="entry name" value="OS07G0120400 PROTEIN"/>
    <property type="match status" value="1"/>
</dbReference>
<gene>
    <name evidence="2" type="ORF">QYE76_070487</name>
</gene>
<dbReference type="SUPFAM" id="SSF81383">
    <property type="entry name" value="F-box domain"/>
    <property type="match status" value="1"/>
</dbReference>
<reference evidence="2" key="1">
    <citation type="submission" date="2023-07" db="EMBL/GenBank/DDBJ databases">
        <title>A chromosome-level genome assembly of Lolium multiflorum.</title>
        <authorList>
            <person name="Chen Y."/>
            <person name="Copetti D."/>
            <person name="Kolliker R."/>
            <person name="Studer B."/>
        </authorList>
    </citation>
    <scope>NUCLEOTIDE SEQUENCE</scope>
    <source>
        <strain evidence="2">02402/16</strain>
        <tissue evidence="2">Leaf</tissue>
    </source>
</reference>
<keyword evidence="3" id="KW-1185">Reference proteome</keyword>
<evidence type="ECO:0000313" key="3">
    <source>
        <dbReference type="Proteomes" id="UP001231189"/>
    </source>
</evidence>